<evidence type="ECO:0000313" key="1">
    <source>
        <dbReference type="EMBL" id="AHC54935.1"/>
    </source>
</evidence>
<dbReference type="Proteomes" id="UP000232615">
    <property type="component" value="Segment"/>
</dbReference>
<dbReference type="EMBL" id="KF483846">
    <property type="protein sequence ID" value="AHC54935.1"/>
    <property type="molecule type" value="Genomic_DNA"/>
</dbReference>
<sequence>MALKKRARFLWKLRMPFSPSFGRAKQNNIWKHKVRLKEMDGNTSDASLICIGCGFSSSASDDFLSHCETEHNSNGDRTNKMKCQHCCFETTSIALFQQHLEKKVHKACMFHAAYKKLSFGNEGFAYEATADKFGVKSADKVVSLEWANEAKTRNS</sequence>
<proteinExistence type="predicted"/>
<protein>
    <recommendedName>
        <fullName evidence="3">Zinc finger protein</fullName>
    </recommendedName>
</protein>
<gene>
    <name evidence="1" type="ORF">TNS_ORF217</name>
</gene>
<evidence type="ECO:0008006" key="3">
    <source>
        <dbReference type="Google" id="ProtNLM"/>
    </source>
</evidence>
<reference evidence="1 2" key="1">
    <citation type="journal article" date="2014" name="Arch. Virol.">
        <title>Complete genome sequence of Tunisvirus, a new member of the proposed family Marseilleviridae.</title>
        <authorList>
            <person name="Aherfi S."/>
            <person name="Boughalmi M."/>
            <person name="Pagnier I."/>
            <person name="Fournous G."/>
            <person name="La Scola B."/>
            <person name="Raoult D."/>
            <person name="Colson P."/>
        </authorList>
    </citation>
    <scope>NUCLEOTIDE SEQUENCE [LARGE SCALE GENOMIC DNA]</scope>
    <source>
        <strain evidence="1 2">U484</strain>
    </source>
</reference>
<organism evidence="1 2">
    <name type="scientific">Tunisvirus fontaine2</name>
    <dbReference type="NCBI Taxonomy" id="1421067"/>
    <lineage>
        <taxon>Viruses</taxon>
        <taxon>Varidnaviria</taxon>
        <taxon>Bamfordvirae</taxon>
        <taxon>Nucleocytoviricota</taxon>
        <taxon>Megaviricetes</taxon>
        <taxon>Pimascovirales</taxon>
        <taxon>Pimascovirales incertae sedis</taxon>
        <taxon>Marseilleviridae</taxon>
        <taxon>Losannavirus</taxon>
        <taxon>Losannavirus tunisense</taxon>
    </lineage>
</organism>
<accession>V9SDX2</accession>
<evidence type="ECO:0000313" key="2">
    <source>
        <dbReference type="Proteomes" id="UP000232615"/>
    </source>
</evidence>
<keyword evidence="2" id="KW-1185">Reference proteome</keyword>
<name>V9SDX2_9VIRU</name>